<comment type="pathway">
    <text evidence="9">Cell wall biogenesis; lipoteichoic acid biosynthesis.</text>
</comment>
<dbReference type="InterPro" id="IPR051085">
    <property type="entry name" value="MB_O-acyltransferase"/>
</dbReference>
<dbReference type="STRING" id="1423750.FC89_GL000383"/>
<feature type="transmembrane region" description="Helical" evidence="10">
    <location>
        <begin position="323"/>
        <end position="343"/>
    </location>
</feature>
<dbReference type="Pfam" id="PF03062">
    <property type="entry name" value="MBOAT"/>
    <property type="match status" value="1"/>
</dbReference>
<reference evidence="11 12" key="1">
    <citation type="journal article" date="2015" name="Genome Announc.">
        <title>Expanding the biotechnology potential of lactobacilli through comparative genomics of 213 strains and associated genera.</title>
        <authorList>
            <person name="Sun Z."/>
            <person name="Harris H.M."/>
            <person name="McCann A."/>
            <person name="Guo C."/>
            <person name="Argimon S."/>
            <person name="Zhang W."/>
            <person name="Yang X."/>
            <person name="Jeffery I.B."/>
            <person name="Cooney J.C."/>
            <person name="Kagawa T.F."/>
            <person name="Liu W."/>
            <person name="Song Y."/>
            <person name="Salvetti E."/>
            <person name="Wrobel A."/>
            <person name="Rasinkangas P."/>
            <person name="Parkhill J."/>
            <person name="Rea M.C."/>
            <person name="O'Sullivan O."/>
            <person name="Ritari J."/>
            <person name="Douillard F.P."/>
            <person name="Paul Ross R."/>
            <person name="Yang R."/>
            <person name="Briner A.E."/>
            <person name="Felis G.E."/>
            <person name="de Vos W.M."/>
            <person name="Barrangou R."/>
            <person name="Klaenhammer T.R."/>
            <person name="Caufield P.W."/>
            <person name="Cui Y."/>
            <person name="Zhang H."/>
            <person name="O'Toole P.W."/>
        </authorList>
    </citation>
    <scope>NUCLEOTIDE SEQUENCE [LARGE SCALE GENOMIC DNA]</scope>
    <source>
        <strain evidence="11 12">DSM 18630</strain>
    </source>
</reference>
<comment type="caution">
    <text evidence="11">The sequence shown here is derived from an EMBL/GenBank/DDBJ whole genome shotgun (WGS) entry which is preliminary data.</text>
</comment>
<keyword evidence="12" id="KW-1185">Reference proteome</keyword>
<feature type="transmembrane region" description="Helical" evidence="10">
    <location>
        <begin position="18"/>
        <end position="36"/>
    </location>
</feature>
<evidence type="ECO:0000256" key="4">
    <source>
        <dbReference type="ARBA" id="ARBA00022679"/>
    </source>
</evidence>
<dbReference type="EC" id="2.3.1.-" evidence="9"/>
<accession>A0A0R1VMM4</accession>
<dbReference type="NCBIfam" id="TIGR04091">
    <property type="entry name" value="LTA_dltB"/>
    <property type="match status" value="1"/>
</dbReference>
<dbReference type="PANTHER" id="PTHR13285">
    <property type="entry name" value="ACYLTRANSFERASE"/>
    <property type="match status" value="1"/>
</dbReference>
<feature type="transmembrane region" description="Helical" evidence="10">
    <location>
        <begin position="233"/>
        <end position="264"/>
    </location>
</feature>
<gene>
    <name evidence="11" type="ORF">FC89_GL000383</name>
</gene>
<dbReference type="GO" id="GO:0016746">
    <property type="term" value="F:acyltransferase activity"/>
    <property type="evidence" value="ECO:0007669"/>
    <property type="project" value="UniProtKB-KW"/>
</dbReference>
<dbReference type="PIRSF" id="PIRSF016636">
    <property type="entry name" value="AlgI_DltB"/>
    <property type="match status" value="1"/>
</dbReference>
<evidence type="ECO:0000256" key="3">
    <source>
        <dbReference type="ARBA" id="ARBA00022475"/>
    </source>
</evidence>
<dbReference type="PATRIC" id="fig|1423750.3.peg.392"/>
<evidence type="ECO:0000256" key="8">
    <source>
        <dbReference type="ARBA" id="ARBA00023315"/>
    </source>
</evidence>
<comment type="function">
    <text evidence="9">O-acyltransferase that catalyzes D-alanylation of both teichoic acid and lipoteichoic acid (LTA). D-alanylation of LTA plays an important role in modulating the properties of the cell wall in Gram-positive bacteria, influencing the net charge of the cell wall. Catalyzes D-alanylation from DltC carrier protein.</text>
</comment>
<evidence type="ECO:0000256" key="7">
    <source>
        <dbReference type="ARBA" id="ARBA00023136"/>
    </source>
</evidence>
<dbReference type="GeneID" id="98318435"/>
<keyword evidence="8 9" id="KW-0012">Acyltransferase</keyword>
<feature type="transmembrane region" description="Helical" evidence="10">
    <location>
        <begin position="43"/>
        <end position="58"/>
    </location>
</feature>
<keyword evidence="3 9" id="KW-1003">Cell membrane</keyword>
<feature type="transmembrane region" description="Helical" evidence="10">
    <location>
        <begin position="64"/>
        <end position="82"/>
    </location>
</feature>
<dbReference type="UniPathway" id="UPA00556"/>
<keyword evidence="5 10" id="KW-0812">Transmembrane</keyword>
<organism evidence="11 12">
    <name type="scientific">Liquorilactobacillus ghanensis DSM 18630</name>
    <dbReference type="NCBI Taxonomy" id="1423750"/>
    <lineage>
        <taxon>Bacteria</taxon>
        <taxon>Bacillati</taxon>
        <taxon>Bacillota</taxon>
        <taxon>Bacilli</taxon>
        <taxon>Lactobacillales</taxon>
        <taxon>Lactobacillaceae</taxon>
        <taxon>Liquorilactobacillus</taxon>
    </lineage>
</organism>
<evidence type="ECO:0000256" key="9">
    <source>
        <dbReference type="PIRNR" id="PIRNR016636"/>
    </source>
</evidence>
<feature type="transmembrane region" description="Helical" evidence="10">
    <location>
        <begin position="120"/>
        <end position="140"/>
    </location>
</feature>
<evidence type="ECO:0000256" key="5">
    <source>
        <dbReference type="ARBA" id="ARBA00022692"/>
    </source>
</evidence>
<proteinExistence type="inferred from homology"/>
<dbReference type="InterPro" id="IPR024024">
    <property type="entry name" value="DltB"/>
</dbReference>
<evidence type="ECO:0000256" key="6">
    <source>
        <dbReference type="ARBA" id="ARBA00022989"/>
    </source>
</evidence>
<keyword evidence="4 9" id="KW-0808">Transferase</keyword>
<feature type="transmembrane region" description="Helical" evidence="10">
    <location>
        <begin position="378"/>
        <end position="399"/>
    </location>
</feature>
<dbReference type="Proteomes" id="UP000051451">
    <property type="component" value="Unassembled WGS sequence"/>
</dbReference>
<evidence type="ECO:0000256" key="10">
    <source>
        <dbReference type="SAM" id="Phobius"/>
    </source>
</evidence>
<keyword evidence="6 10" id="KW-1133">Transmembrane helix</keyword>
<dbReference type="EMBL" id="AZGB01000009">
    <property type="protein sequence ID" value="KRM07070.1"/>
    <property type="molecule type" value="Genomic_DNA"/>
</dbReference>
<dbReference type="PIRSF" id="PIRSF500216">
    <property type="entry name" value="DltB"/>
    <property type="match status" value="1"/>
</dbReference>
<dbReference type="AlphaFoldDB" id="A0A0R1VMM4"/>
<comment type="similarity">
    <text evidence="2 9">Belongs to the membrane-bound acyltransferase family.</text>
</comment>
<evidence type="ECO:0000313" key="12">
    <source>
        <dbReference type="Proteomes" id="UP000051451"/>
    </source>
</evidence>
<name>A0A0R1VMM4_9LACO</name>
<sequence>MIDIVNSLPNLKAYGTPIYFIYLLLAITPLVISLYFGKRLVKYEVLVNIVFIYLMFDARNWPQLIALIAFLAWQTILVLIYFKYRQRANSSQIFYLWTFLLLLPIIIVKVTPAVSGQNSIIGFLGVSYLTFRAVGTLIEIRDGAIHEFNTGHFIRFMAFMPAITSGPIDRFRRFEKDYQKVPDRQEYLGMVAKAINYLFLGFLYKFVFSYFLGSRLLPQLEAKAMFYSPHFTWYLVGVMYVYGLYLFFDFAGYSLFAVAISYLMGVKTPMNFNKPFISKNIKEFWNRWHMTLSFWFRDYIFMRFVFTATRHKWIKNRNTLSSLAYLLNMFVMGCWHGLTWYYILYGLMHGLGLIINDWWLRLKKKHLKWLPHNKFTEFIAIVITFNFVMLSFLLFSGFLNRFWFGGKF</sequence>
<evidence type="ECO:0000256" key="1">
    <source>
        <dbReference type="ARBA" id="ARBA00004651"/>
    </source>
</evidence>
<dbReference type="PANTHER" id="PTHR13285:SF23">
    <property type="entry name" value="TEICHOIC ACID D-ALANYLTRANSFERASE"/>
    <property type="match status" value="1"/>
</dbReference>
<feature type="transmembrane region" description="Helical" evidence="10">
    <location>
        <begin position="94"/>
        <end position="114"/>
    </location>
</feature>
<keyword evidence="7 9" id="KW-0472">Membrane</keyword>
<feature type="transmembrane region" description="Helical" evidence="10">
    <location>
        <begin position="188"/>
        <end position="212"/>
    </location>
</feature>
<dbReference type="GO" id="GO:0005886">
    <property type="term" value="C:plasma membrane"/>
    <property type="evidence" value="ECO:0007669"/>
    <property type="project" value="UniProtKB-SubCell"/>
</dbReference>
<dbReference type="GO" id="GO:0070395">
    <property type="term" value="P:lipoteichoic acid biosynthetic process"/>
    <property type="evidence" value="ECO:0007669"/>
    <property type="project" value="UniProtKB-UniRule"/>
</dbReference>
<dbReference type="InterPro" id="IPR024194">
    <property type="entry name" value="Ac/AlaTfrase_AlgI/DltB"/>
</dbReference>
<evidence type="ECO:0000313" key="11">
    <source>
        <dbReference type="EMBL" id="KRM07070.1"/>
    </source>
</evidence>
<comment type="subcellular location">
    <subcellularLocation>
        <location evidence="1">Cell membrane</location>
        <topology evidence="1">Multi-pass membrane protein</topology>
    </subcellularLocation>
</comment>
<protein>
    <recommendedName>
        <fullName evidence="9">Teichoic acid D-alanyltransferase</fullName>
        <ecNumber evidence="9">2.3.1.-</ecNumber>
    </recommendedName>
</protein>
<evidence type="ECO:0000256" key="2">
    <source>
        <dbReference type="ARBA" id="ARBA00010323"/>
    </source>
</evidence>
<dbReference type="OrthoDB" id="9805788at2"/>
<dbReference type="InterPro" id="IPR004299">
    <property type="entry name" value="MBOAT_fam"/>
</dbReference>
<dbReference type="RefSeq" id="WP_057871169.1">
    <property type="nucleotide sequence ID" value="NZ_AZGB01000009.1"/>
</dbReference>